<reference evidence="2" key="1">
    <citation type="journal article" date="2022" name="Int. J. Mol. Sci.">
        <title>Draft Genome of Tanacetum Coccineum: Genomic Comparison of Closely Related Tanacetum-Family Plants.</title>
        <authorList>
            <person name="Yamashiro T."/>
            <person name="Shiraishi A."/>
            <person name="Nakayama K."/>
            <person name="Satake H."/>
        </authorList>
    </citation>
    <scope>NUCLEOTIDE SEQUENCE</scope>
</reference>
<dbReference type="Proteomes" id="UP001151760">
    <property type="component" value="Unassembled WGS sequence"/>
</dbReference>
<evidence type="ECO:0000313" key="2">
    <source>
        <dbReference type="EMBL" id="GJT72982.1"/>
    </source>
</evidence>
<sequence>MFGGEGGRGGDWEERIKGYLWENRDKSGGRKGRRKDQKDRDDDWAGNCVGECGDIVEQYRMRLKMRIVRQTDVEGGGRIEG</sequence>
<dbReference type="EMBL" id="BQNB010018310">
    <property type="protein sequence ID" value="GJT72982.1"/>
    <property type="molecule type" value="Genomic_DNA"/>
</dbReference>
<feature type="region of interest" description="Disordered" evidence="1">
    <location>
        <begin position="24"/>
        <end position="43"/>
    </location>
</feature>
<evidence type="ECO:0000313" key="3">
    <source>
        <dbReference type="Proteomes" id="UP001151760"/>
    </source>
</evidence>
<gene>
    <name evidence="2" type="ORF">Tco_1032268</name>
</gene>
<protein>
    <submittedName>
        <fullName evidence="2">Uncharacterized protein</fullName>
    </submittedName>
</protein>
<proteinExistence type="predicted"/>
<reference evidence="2" key="2">
    <citation type="submission" date="2022-01" db="EMBL/GenBank/DDBJ databases">
        <authorList>
            <person name="Yamashiro T."/>
            <person name="Shiraishi A."/>
            <person name="Satake H."/>
            <person name="Nakayama K."/>
        </authorList>
    </citation>
    <scope>NUCLEOTIDE SEQUENCE</scope>
</reference>
<accession>A0ABQ5GDP5</accession>
<comment type="caution">
    <text evidence="2">The sequence shown here is derived from an EMBL/GenBank/DDBJ whole genome shotgun (WGS) entry which is preliminary data.</text>
</comment>
<evidence type="ECO:0000256" key="1">
    <source>
        <dbReference type="SAM" id="MobiDB-lite"/>
    </source>
</evidence>
<keyword evidence="3" id="KW-1185">Reference proteome</keyword>
<name>A0ABQ5GDP5_9ASTR</name>
<organism evidence="2 3">
    <name type="scientific">Tanacetum coccineum</name>
    <dbReference type="NCBI Taxonomy" id="301880"/>
    <lineage>
        <taxon>Eukaryota</taxon>
        <taxon>Viridiplantae</taxon>
        <taxon>Streptophyta</taxon>
        <taxon>Embryophyta</taxon>
        <taxon>Tracheophyta</taxon>
        <taxon>Spermatophyta</taxon>
        <taxon>Magnoliopsida</taxon>
        <taxon>eudicotyledons</taxon>
        <taxon>Gunneridae</taxon>
        <taxon>Pentapetalae</taxon>
        <taxon>asterids</taxon>
        <taxon>campanulids</taxon>
        <taxon>Asterales</taxon>
        <taxon>Asteraceae</taxon>
        <taxon>Asteroideae</taxon>
        <taxon>Anthemideae</taxon>
        <taxon>Anthemidinae</taxon>
        <taxon>Tanacetum</taxon>
    </lineage>
</organism>